<keyword evidence="3" id="KW-1185">Reference proteome</keyword>
<evidence type="ECO:0000313" key="2">
    <source>
        <dbReference type="EMBL" id="EJK75488.1"/>
    </source>
</evidence>
<accession>K0T9R1</accession>
<name>K0T9R1_THAOC</name>
<feature type="region of interest" description="Disordered" evidence="1">
    <location>
        <begin position="11"/>
        <end position="43"/>
    </location>
</feature>
<proteinExistence type="predicted"/>
<sequence>MPCCEKCGELAGPPSDMAGRVQRLAGPPSRMSSEISWPGAEPTLARSQRLAECKRPANECIEQDEQPAADPVEGGMKKKRDDRTAHKSSEREREFRGIHEYTVGSCRGQHSWTGAPPTGGGVVGAGKCRRHDDGRATVTFGPAFLSPPLNFSPDKSRVISQPVLQSVYDFFPTKLSQSHSVLDSQNCLQPMEHNKWIKYPFSSPFLAMQSFLPLQCDLLRTPRDGWVMSSGFCRRKTGPPNSR</sequence>
<evidence type="ECO:0000313" key="3">
    <source>
        <dbReference type="Proteomes" id="UP000266841"/>
    </source>
</evidence>
<comment type="caution">
    <text evidence="2">The sequence shown here is derived from an EMBL/GenBank/DDBJ whole genome shotgun (WGS) entry which is preliminary data.</text>
</comment>
<evidence type="ECO:0000256" key="1">
    <source>
        <dbReference type="SAM" id="MobiDB-lite"/>
    </source>
</evidence>
<feature type="region of interest" description="Disordered" evidence="1">
    <location>
        <begin position="58"/>
        <end position="93"/>
    </location>
</feature>
<dbReference type="EMBL" id="AGNL01002908">
    <property type="protein sequence ID" value="EJK75488.1"/>
    <property type="molecule type" value="Genomic_DNA"/>
</dbReference>
<protein>
    <submittedName>
        <fullName evidence="2">Uncharacterized protein</fullName>
    </submittedName>
</protein>
<dbReference type="Proteomes" id="UP000266841">
    <property type="component" value="Unassembled WGS sequence"/>
</dbReference>
<organism evidence="2 3">
    <name type="scientific">Thalassiosira oceanica</name>
    <name type="common">Marine diatom</name>
    <dbReference type="NCBI Taxonomy" id="159749"/>
    <lineage>
        <taxon>Eukaryota</taxon>
        <taxon>Sar</taxon>
        <taxon>Stramenopiles</taxon>
        <taxon>Ochrophyta</taxon>
        <taxon>Bacillariophyta</taxon>
        <taxon>Coscinodiscophyceae</taxon>
        <taxon>Thalassiosirophycidae</taxon>
        <taxon>Thalassiosirales</taxon>
        <taxon>Thalassiosiraceae</taxon>
        <taxon>Thalassiosira</taxon>
    </lineage>
</organism>
<gene>
    <name evidence="2" type="ORF">THAOC_02787</name>
</gene>
<dbReference type="AlphaFoldDB" id="K0T9R1"/>
<reference evidence="2 3" key="1">
    <citation type="journal article" date="2012" name="Genome Biol.">
        <title>Genome and low-iron response of an oceanic diatom adapted to chronic iron limitation.</title>
        <authorList>
            <person name="Lommer M."/>
            <person name="Specht M."/>
            <person name="Roy A.S."/>
            <person name="Kraemer L."/>
            <person name="Andreson R."/>
            <person name="Gutowska M.A."/>
            <person name="Wolf J."/>
            <person name="Bergner S.V."/>
            <person name="Schilhabel M.B."/>
            <person name="Klostermeier U.C."/>
            <person name="Beiko R.G."/>
            <person name="Rosenstiel P."/>
            <person name="Hippler M."/>
            <person name="Laroche J."/>
        </authorList>
    </citation>
    <scope>NUCLEOTIDE SEQUENCE [LARGE SCALE GENOMIC DNA]</scope>
    <source>
        <strain evidence="2 3">CCMP1005</strain>
    </source>
</reference>
<feature type="compositionally biased region" description="Basic and acidic residues" evidence="1">
    <location>
        <begin position="75"/>
        <end position="93"/>
    </location>
</feature>